<dbReference type="Proteomes" id="UP000663651">
    <property type="component" value="Chromosome"/>
</dbReference>
<evidence type="ECO:0000259" key="6">
    <source>
        <dbReference type="Pfam" id="PF02441"/>
    </source>
</evidence>
<dbReference type="InterPro" id="IPR004507">
    <property type="entry name" value="UbiX-like"/>
</dbReference>
<keyword evidence="3 5" id="KW-0288">FMN</keyword>
<evidence type="ECO:0000313" key="8">
    <source>
        <dbReference type="Proteomes" id="UP000663651"/>
    </source>
</evidence>
<dbReference type="PANTHER" id="PTHR43374">
    <property type="entry name" value="FLAVIN PRENYLTRANSFERASE"/>
    <property type="match status" value="1"/>
</dbReference>
<dbReference type="SUPFAM" id="SSF52507">
    <property type="entry name" value="Homo-oligomeric flavin-containing Cys decarboxylases, HFCD"/>
    <property type="match status" value="1"/>
</dbReference>
<dbReference type="PANTHER" id="PTHR43374:SF1">
    <property type="entry name" value="FLAVIN PRENYLTRANSFERASE PAD1, MITOCHONDRIAL"/>
    <property type="match status" value="1"/>
</dbReference>
<feature type="binding site" evidence="5">
    <location>
        <begin position="11"/>
        <end position="13"/>
    </location>
    <ligand>
        <name>FMN</name>
        <dbReference type="ChEBI" id="CHEBI:58210"/>
    </ligand>
</feature>
<comment type="similarity">
    <text evidence="5">Belongs to the UbiX/PAD1 family.</text>
</comment>
<feature type="binding site" evidence="5">
    <location>
        <position position="37"/>
    </location>
    <ligand>
        <name>FMN</name>
        <dbReference type="ChEBI" id="CHEBI:58210"/>
    </ligand>
</feature>
<dbReference type="HAMAP" id="MF_01984">
    <property type="entry name" value="ubiX_pad"/>
    <property type="match status" value="1"/>
</dbReference>
<gene>
    <name evidence="5" type="primary">ubiX</name>
    <name evidence="7" type="ORF">JZM60_06555</name>
</gene>
<organism evidence="7 8">
    <name type="scientific">Geobacter benzoatilyticus</name>
    <dbReference type="NCBI Taxonomy" id="2815309"/>
    <lineage>
        <taxon>Bacteria</taxon>
        <taxon>Pseudomonadati</taxon>
        <taxon>Thermodesulfobacteriota</taxon>
        <taxon>Desulfuromonadia</taxon>
        <taxon>Geobacterales</taxon>
        <taxon>Geobacteraceae</taxon>
        <taxon>Geobacter</taxon>
    </lineage>
</organism>
<feature type="binding site" evidence="5">
    <location>
        <position position="183"/>
    </location>
    <ligand>
        <name>dimethylallyl phosphate</name>
        <dbReference type="ChEBI" id="CHEBI:88052"/>
    </ligand>
</feature>
<keyword evidence="2 5" id="KW-0285">Flavoprotein</keyword>
<protein>
    <recommendedName>
        <fullName evidence="5">Flavin prenyltransferase UbiX</fullName>
        <ecNumber evidence="5">2.5.1.129</ecNumber>
    </recommendedName>
</protein>
<evidence type="ECO:0000256" key="5">
    <source>
        <dbReference type="HAMAP-Rule" id="MF_01984"/>
    </source>
</evidence>
<feature type="binding site" evidence="5">
    <location>
        <position position="167"/>
    </location>
    <ligand>
        <name>dimethylallyl phosphate</name>
        <dbReference type="ChEBI" id="CHEBI:88052"/>
    </ligand>
</feature>
<dbReference type="InterPro" id="IPR036551">
    <property type="entry name" value="Flavin_trans-like"/>
</dbReference>
<comment type="catalytic activity">
    <reaction evidence="5">
        <text>dimethylallyl phosphate + FMNH2 = prenylated FMNH2 + phosphate</text>
        <dbReference type="Rhea" id="RHEA:37743"/>
        <dbReference type="ChEBI" id="CHEBI:43474"/>
        <dbReference type="ChEBI" id="CHEBI:57618"/>
        <dbReference type="ChEBI" id="CHEBI:87467"/>
        <dbReference type="ChEBI" id="CHEBI:88052"/>
        <dbReference type="EC" id="2.5.1.129"/>
    </reaction>
</comment>
<evidence type="ECO:0000256" key="1">
    <source>
        <dbReference type="ARBA" id="ARBA00022602"/>
    </source>
</evidence>
<comment type="function">
    <text evidence="5">Flavin prenyltransferase that catalyzes the synthesis of the prenylated FMN cofactor (prenyl-FMN) for 4-hydroxy-3-polyprenylbenzoic acid decarboxylase UbiD. The prenyltransferase is metal-independent and links a dimethylallyl moiety from dimethylallyl monophosphate (DMAP) to the flavin N5 and C6 atoms of FMN.</text>
</comment>
<feature type="binding site" evidence="5">
    <location>
        <begin position="102"/>
        <end position="105"/>
    </location>
    <ligand>
        <name>FMN</name>
        <dbReference type="ChEBI" id="CHEBI:58210"/>
    </ligand>
</feature>
<dbReference type="Pfam" id="PF02441">
    <property type="entry name" value="Flavoprotein"/>
    <property type="match status" value="1"/>
</dbReference>
<keyword evidence="1 5" id="KW-0637">Prenyltransferase</keyword>
<dbReference type="Gene3D" id="3.40.50.1950">
    <property type="entry name" value="Flavin prenyltransferase-like"/>
    <property type="match status" value="1"/>
</dbReference>
<comment type="caution">
    <text evidence="5">Lacks conserved residue(s) required for the propagation of feature annotation.</text>
</comment>
<dbReference type="NCBIfam" id="NF004685">
    <property type="entry name" value="PRK06029.1"/>
    <property type="match status" value="1"/>
</dbReference>
<dbReference type="EC" id="2.5.1.129" evidence="5"/>
<evidence type="ECO:0000256" key="4">
    <source>
        <dbReference type="ARBA" id="ARBA00022679"/>
    </source>
</evidence>
<keyword evidence="4 5" id="KW-0808">Transferase</keyword>
<accession>A0ABX7Q7V4</accession>
<name>A0ABX7Q7V4_9BACT</name>
<evidence type="ECO:0000313" key="7">
    <source>
        <dbReference type="EMBL" id="QSV46921.1"/>
    </source>
</evidence>
<dbReference type="NCBIfam" id="TIGR00421">
    <property type="entry name" value="ubiX_pad"/>
    <property type="match status" value="1"/>
</dbReference>
<sequence length="208" mass="21884">MSGTVIVGITGASGSVYGLRLCDELLKAGKRIVVVASSTGLGVVREETNLDLSGVESVAAARLRELFGVSPEQLTFHSADNIFAPPASGSSAPDAMVVAPCSMGTLARIAAGFSGTLLERCADVMVKEGRPLVIVPRETPLSAIHLENMLKLARLGVRVVPAMPAFYHQPKTLDDLVDFVVGKVLDTLGVHHELFTRWGERPGPGTGI</sequence>
<keyword evidence="8" id="KW-1185">Reference proteome</keyword>
<dbReference type="InterPro" id="IPR003382">
    <property type="entry name" value="Flavoprotein"/>
</dbReference>
<evidence type="ECO:0000256" key="3">
    <source>
        <dbReference type="ARBA" id="ARBA00022643"/>
    </source>
</evidence>
<evidence type="ECO:0000256" key="2">
    <source>
        <dbReference type="ARBA" id="ARBA00022630"/>
    </source>
</evidence>
<feature type="binding site" evidence="5">
    <location>
        <position position="137"/>
    </location>
    <ligand>
        <name>FMN</name>
        <dbReference type="ChEBI" id="CHEBI:58210"/>
    </ligand>
</feature>
<reference evidence="7 8" key="1">
    <citation type="submission" date="2021-03" db="EMBL/GenBank/DDBJ databases">
        <title>Geobacter metallireducens gen. nov. sp. nov., a microorganism capable of coupling the complete oxidation of organic compounds to the reduction of iron and other metals.</title>
        <authorList>
            <person name="Li Y."/>
        </authorList>
    </citation>
    <scope>NUCLEOTIDE SEQUENCE [LARGE SCALE GENOMIC DNA]</scope>
    <source>
        <strain evidence="7 8">Jerry-YX</strain>
    </source>
</reference>
<proteinExistence type="inferred from homology"/>
<dbReference type="EMBL" id="CP071382">
    <property type="protein sequence ID" value="QSV46921.1"/>
    <property type="molecule type" value="Genomic_DNA"/>
</dbReference>
<dbReference type="RefSeq" id="WP_207164699.1">
    <property type="nucleotide sequence ID" value="NZ_CP071382.1"/>
</dbReference>
<feature type="domain" description="Flavoprotein" evidence="6">
    <location>
        <begin position="4"/>
        <end position="188"/>
    </location>
</feature>